<dbReference type="Gene3D" id="1.20.1250.20">
    <property type="entry name" value="MFS general substrate transporter like domains"/>
    <property type="match status" value="1"/>
</dbReference>
<dbReference type="SUPFAM" id="SSF103473">
    <property type="entry name" value="MFS general substrate transporter"/>
    <property type="match status" value="1"/>
</dbReference>
<feature type="transmembrane region" description="Helical" evidence="6">
    <location>
        <begin position="36"/>
        <end position="56"/>
    </location>
</feature>
<evidence type="ECO:0000256" key="1">
    <source>
        <dbReference type="ARBA" id="ARBA00004141"/>
    </source>
</evidence>
<dbReference type="PROSITE" id="PS50850">
    <property type="entry name" value="MFS"/>
    <property type="match status" value="1"/>
</dbReference>
<feature type="transmembrane region" description="Helical" evidence="6">
    <location>
        <begin position="324"/>
        <end position="346"/>
    </location>
</feature>
<sequence>MTLYEKSPANIAEHRLTGYETLSVWETIKAFKMNSLICFLVTLSAATDGLIGNIIAEPGFVEKLGTQRNDDGDVVLSSPVMSVWGSLGSGGQIIGMVTLPFLSDRFGRKTAMYYYCFMLAVSVILESNAQTWQVWLVSKFFGGIGVGCLQSTIPIYVSEVAPIRARGVFLMGYSLWWITGQFFAPVALQVMAERDPNNYLTPVYTQWSQIGLMFIIYLVIPEPPAWCVTRGKVEQAKKSLRFIYRGVTDFDIEHAYNLLVINVEHERAVAVEQRSEKWYAIFKGIDGKRTLVSCWTLMTQQFIGLGVFFTYGSYFFQQAGIKDHFKVTCITSGINIAASTVVIYLADITGRRSLACIGTTICMVCNIGVGILGVVPQVKASNILLVFFSYVGLVANGAAGWGFIGEISSQRLRHYTSGFAAASTCIWNWGLKTCWFFAGVGFPFTVAMWFLIPETSGHVL</sequence>
<evidence type="ECO:0000256" key="2">
    <source>
        <dbReference type="ARBA" id="ARBA00010992"/>
    </source>
</evidence>
<gene>
    <name evidence="8" type="ORF">B0J13DRAFT_579862</name>
</gene>
<dbReference type="Proteomes" id="UP000717696">
    <property type="component" value="Unassembled WGS sequence"/>
</dbReference>
<evidence type="ECO:0000256" key="6">
    <source>
        <dbReference type="SAM" id="Phobius"/>
    </source>
</evidence>
<feature type="transmembrane region" description="Helical" evidence="6">
    <location>
        <begin position="76"/>
        <end position="99"/>
    </location>
</feature>
<dbReference type="GO" id="GO:0005351">
    <property type="term" value="F:carbohydrate:proton symporter activity"/>
    <property type="evidence" value="ECO:0007669"/>
    <property type="project" value="TreeGrafter"/>
</dbReference>
<keyword evidence="9" id="KW-1185">Reference proteome</keyword>
<dbReference type="PANTHER" id="PTHR48022">
    <property type="entry name" value="PLASTIDIC GLUCOSE TRANSPORTER 4"/>
    <property type="match status" value="1"/>
</dbReference>
<dbReference type="InterPro" id="IPR005828">
    <property type="entry name" value="MFS_sugar_transport-like"/>
</dbReference>
<accession>A0A9P9FHK4</accession>
<evidence type="ECO:0000313" key="8">
    <source>
        <dbReference type="EMBL" id="KAH7161982.1"/>
    </source>
</evidence>
<reference evidence="8" key="1">
    <citation type="journal article" date="2021" name="Nat. Commun.">
        <title>Genetic determinants of endophytism in the Arabidopsis root mycobiome.</title>
        <authorList>
            <person name="Mesny F."/>
            <person name="Miyauchi S."/>
            <person name="Thiergart T."/>
            <person name="Pickel B."/>
            <person name="Atanasova L."/>
            <person name="Karlsson M."/>
            <person name="Huettel B."/>
            <person name="Barry K.W."/>
            <person name="Haridas S."/>
            <person name="Chen C."/>
            <person name="Bauer D."/>
            <person name="Andreopoulos W."/>
            <person name="Pangilinan J."/>
            <person name="LaButti K."/>
            <person name="Riley R."/>
            <person name="Lipzen A."/>
            <person name="Clum A."/>
            <person name="Drula E."/>
            <person name="Henrissat B."/>
            <person name="Kohler A."/>
            <person name="Grigoriev I.V."/>
            <person name="Martin F.M."/>
            <person name="Hacquard S."/>
        </authorList>
    </citation>
    <scope>NUCLEOTIDE SEQUENCE</scope>
    <source>
        <strain evidence="8">MPI-CAGE-AT-0021</strain>
    </source>
</reference>
<feature type="transmembrane region" description="Helical" evidence="6">
    <location>
        <begin position="291"/>
        <end position="312"/>
    </location>
</feature>
<evidence type="ECO:0000256" key="5">
    <source>
        <dbReference type="ARBA" id="ARBA00023136"/>
    </source>
</evidence>
<dbReference type="PANTHER" id="PTHR48022:SF15">
    <property type="entry name" value="ALPHA-GLUCOSIDE TRANSPORTER, PUTATIVE (AFU_ORTHOLOGUE AFUA_5G00500)-RELATED"/>
    <property type="match status" value="1"/>
</dbReference>
<dbReference type="InterPro" id="IPR050360">
    <property type="entry name" value="MFS_Sugar_Transporters"/>
</dbReference>
<evidence type="ECO:0000313" key="9">
    <source>
        <dbReference type="Proteomes" id="UP000717696"/>
    </source>
</evidence>
<dbReference type="AlphaFoldDB" id="A0A9P9FHK4"/>
<dbReference type="Pfam" id="PF00083">
    <property type="entry name" value="Sugar_tr"/>
    <property type="match status" value="1"/>
</dbReference>
<keyword evidence="3 6" id="KW-0812">Transmembrane</keyword>
<keyword evidence="5 6" id="KW-0472">Membrane</keyword>
<evidence type="ECO:0000256" key="3">
    <source>
        <dbReference type="ARBA" id="ARBA00022692"/>
    </source>
</evidence>
<keyword evidence="4 6" id="KW-1133">Transmembrane helix</keyword>
<feature type="transmembrane region" description="Helical" evidence="6">
    <location>
        <begin position="353"/>
        <end position="375"/>
    </location>
</feature>
<protein>
    <submittedName>
        <fullName evidence="8">General substrate transporter</fullName>
    </submittedName>
</protein>
<dbReference type="InterPro" id="IPR036259">
    <property type="entry name" value="MFS_trans_sf"/>
</dbReference>
<proteinExistence type="inferred from homology"/>
<feature type="transmembrane region" description="Helical" evidence="6">
    <location>
        <begin position="381"/>
        <end position="404"/>
    </location>
</feature>
<feature type="domain" description="Major facilitator superfamily (MFS) profile" evidence="7">
    <location>
        <begin position="33"/>
        <end position="460"/>
    </location>
</feature>
<dbReference type="GO" id="GO:0016020">
    <property type="term" value="C:membrane"/>
    <property type="evidence" value="ECO:0007669"/>
    <property type="project" value="UniProtKB-SubCell"/>
</dbReference>
<dbReference type="InterPro" id="IPR020846">
    <property type="entry name" value="MFS_dom"/>
</dbReference>
<comment type="subcellular location">
    <subcellularLocation>
        <location evidence="1">Membrane</location>
        <topology evidence="1">Multi-pass membrane protein</topology>
    </subcellularLocation>
</comment>
<feature type="transmembrane region" description="Helical" evidence="6">
    <location>
        <begin position="111"/>
        <end position="129"/>
    </location>
</feature>
<organism evidence="8 9">
    <name type="scientific">Dactylonectria estremocensis</name>
    <dbReference type="NCBI Taxonomy" id="1079267"/>
    <lineage>
        <taxon>Eukaryota</taxon>
        <taxon>Fungi</taxon>
        <taxon>Dikarya</taxon>
        <taxon>Ascomycota</taxon>
        <taxon>Pezizomycotina</taxon>
        <taxon>Sordariomycetes</taxon>
        <taxon>Hypocreomycetidae</taxon>
        <taxon>Hypocreales</taxon>
        <taxon>Nectriaceae</taxon>
        <taxon>Dactylonectria</taxon>
    </lineage>
</organism>
<comment type="similarity">
    <text evidence="2">Belongs to the major facilitator superfamily. Sugar transporter (TC 2.A.1.1) family.</text>
</comment>
<dbReference type="OrthoDB" id="2544694at2759"/>
<comment type="caution">
    <text evidence="8">The sequence shown here is derived from an EMBL/GenBank/DDBJ whole genome shotgun (WGS) entry which is preliminary data.</text>
</comment>
<evidence type="ECO:0000256" key="4">
    <source>
        <dbReference type="ARBA" id="ARBA00022989"/>
    </source>
</evidence>
<dbReference type="EMBL" id="JAGMUU010000001">
    <property type="protein sequence ID" value="KAH7161982.1"/>
    <property type="molecule type" value="Genomic_DNA"/>
</dbReference>
<dbReference type="PROSITE" id="PS00217">
    <property type="entry name" value="SUGAR_TRANSPORT_2"/>
    <property type="match status" value="1"/>
</dbReference>
<name>A0A9P9FHK4_9HYPO</name>
<evidence type="ECO:0000259" key="7">
    <source>
        <dbReference type="PROSITE" id="PS50850"/>
    </source>
</evidence>
<dbReference type="InterPro" id="IPR005829">
    <property type="entry name" value="Sugar_transporter_CS"/>
</dbReference>
<feature type="transmembrane region" description="Helical" evidence="6">
    <location>
        <begin position="204"/>
        <end position="220"/>
    </location>
</feature>
<feature type="transmembrane region" description="Helical" evidence="6">
    <location>
        <begin position="434"/>
        <end position="452"/>
    </location>
</feature>
<feature type="transmembrane region" description="Helical" evidence="6">
    <location>
        <begin position="169"/>
        <end position="192"/>
    </location>
</feature>
<feature type="transmembrane region" description="Helical" evidence="6">
    <location>
        <begin position="135"/>
        <end position="157"/>
    </location>
</feature>